<dbReference type="RefSeq" id="WP_344944567.1">
    <property type="nucleotide sequence ID" value="NZ_BAAAZR010000018.1"/>
</dbReference>
<dbReference type="PROSITE" id="PS51892">
    <property type="entry name" value="SUBTILASE"/>
    <property type="match status" value="1"/>
</dbReference>
<dbReference type="InterPro" id="IPR000209">
    <property type="entry name" value="Peptidase_S8/S53_dom"/>
</dbReference>
<keyword evidence="3 5" id="KW-0378">Hydrolase</keyword>
<dbReference type="GO" id="GO:0006508">
    <property type="term" value="P:proteolysis"/>
    <property type="evidence" value="ECO:0007669"/>
    <property type="project" value="UniProtKB-KW"/>
</dbReference>
<name>A0ABP7INC2_9ACTN</name>
<feature type="transmembrane region" description="Helical" evidence="6">
    <location>
        <begin position="382"/>
        <end position="404"/>
    </location>
</feature>
<evidence type="ECO:0000259" key="7">
    <source>
        <dbReference type="Pfam" id="PF00082"/>
    </source>
</evidence>
<dbReference type="InterPro" id="IPR015500">
    <property type="entry name" value="Peptidase_S8_subtilisin-rel"/>
</dbReference>
<dbReference type="Gene3D" id="3.40.50.200">
    <property type="entry name" value="Peptidase S8/S53 domain"/>
    <property type="match status" value="1"/>
</dbReference>
<evidence type="ECO:0000256" key="2">
    <source>
        <dbReference type="ARBA" id="ARBA00022670"/>
    </source>
</evidence>
<dbReference type="PANTHER" id="PTHR43806:SF11">
    <property type="entry name" value="CEREVISIN-RELATED"/>
    <property type="match status" value="1"/>
</dbReference>
<keyword evidence="6" id="KW-1133">Transmembrane helix</keyword>
<dbReference type="InterPro" id="IPR036852">
    <property type="entry name" value="Peptidase_S8/S53_dom_sf"/>
</dbReference>
<feature type="active site" description="Charge relay system" evidence="5">
    <location>
        <position position="111"/>
    </location>
</feature>
<evidence type="ECO:0000313" key="8">
    <source>
        <dbReference type="EMBL" id="GAA3822762.1"/>
    </source>
</evidence>
<keyword evidence="6" id="KW-0812">Transmembrane</keyword>
<comment type="caution">
    <text evidence="8">The sequence shown here is derived from an EMBL/GenBank/DDBJ whole genome shotgun (WGS) entry which is preliminary data.</text>
</comment>
<proteinExistence type="inferred from homology"/>
<dbReference type="Proteomes" id="UP001500888">
    <property type="component" value="Unassembled WGS sequence"/>
</dbReference>
<gene>
    <name evidence="8" type="primary">mycP</name>
    <name evidence="8" type="ORF">GCM10022226_49050</name>
</gene>
<evidence type="ECO:0000256" key="3">
    <source>
        <dbReference type="ARBA" id="ARBA00022801"/>
    </source>
</evidence>
<sequence length="410" mass="41642">MRVTSACERRGKAAGARVVSRRAGAVGAVLVLAGLLAGPVQADDVRDRQRWVLDAVNAEEAWKVTRGSGVTVAVIDSAVDPKVGVLKGKVTVAPDMRSSAFDDGPVAAGPHGTAMASLIAASGRGGGMLGVAPDANILSIPVISEEQSDYDLVEPDDGLGLPTESPLSRALRYATDHGAKVISMSLGEYITQRADRQAVAYALARGVVLVAAVGNDGDSQAARRLGTSFWSFPAGYAGVIGVGAVDKKGNPAGFSSDNLSVLVGAPGVDVVAALPGGGYEEVEGSSASTALVAGAVALIKAKYPNLTPELVARALTSTTRNRPAARYDDKVGFGVVDAAAALTRAGQLSGYSSALPVQSNLHFGNGTTAPAPSPPGPDPVRLWVYGAGVLLGLVAFGAAVVVLTRRSERQ</sequence>
<keyword evidence="2 5" id="KW-0645">Protease</keyword>
<comment type="similarity">
    <text evidence="1 5">Belongs to the peptidase S8 family.</text>
</comment>
<evidence type="ECO:0000313" key="9">
    <source>
        <dbReference type="Proteomes" id="UP001500888"/>
    </source>
</evidence>
<feature type="active site" description="Charge relay system" evidence="5">
    <location>
        <position position="286"/>
    </location>
</feature>
<dbReference type="PANTHER" id="PTHR43806">
    <property type="entry name" value="PEPTIDASE S8"/>
    <property type="match status" value="1"/>
</dbReference>
<evidence type="ECO:0000256" key="6">
    <source>
        <dbReference type="SAM" id="Phobius"/>
    </source>
</evidence>
<organism evidence="8 9">
    <name type="scientific">Sphaerisporangium flaviroseum</name>
    <dbReference type="NCBI Taxonomy" id="509199"/>
    <lineage>
        <taxon>Bacteria</taxon>
        <taxon>Bacillati</taxon>
        <taxon>Actinomycetota</taxon>
        <taxon>Actinomycetes</taxon>
        <taxon>Streptosporangiales</taxon>
        <taxon>Streptosporangiaceae</taxon>
        <taxon>Sphaerisporangium</taxon>
    </lineage>
</organism>
<reference evidence="9" key="1">
    <citation type="journal article" date="2019" name="Int. J. Syst. Evol. Microbiol.">
        <title>The Global Catalogue of Microorganisms (GCM) 10K type strain sequencing project: providing services to taxonomists for standard genome sequencing and annotation.</title>
        <authorList>
            <consortium name="The Broad Institute Genomics Platform"/>
            <consortium name="The Broad Institute Genome Sequencing Center for Infectious Disease"/>
            <person name="Wu L."/>
            <person name="Ma J."/>
        </authorList>
    </citation>
    <scope>NUCLEOTIDE SEQUENCE [LARGE SCALE GENOMIC DNA]</scope>
    <source>
        <strain evidence="9">JCM 16908</strain>
    </source>
</reference>
<keyword evidence="6" id="KW-0472">Membrane</keyword>
<evidence type="ECO:0000256" key="4">
    <source>
        <dbReference type="ARBA" id="ARBA00022825"/>
    </source>
</evidence>
<feature type="domain" description="Peptidase S8/S53" evidence="7">
    <location>
        <begin position="67"/>
        <end position="334"/>
    </location>
</feature>
<dbReference type="EMBL" id="BAAAZR010000018">
    <property type="protein sequence ID" value="GAA3822762.1"/>
    <property type="molecule type" value="Genomic_DNA"/>
</dbReference>
<dbReference type="PRINTS" id="PR00723">
    <property type="entry name" value="SUBTILISIN"/>
</dbReference>
<dbReference type="Pfam" id="PF00082">
    <property type="entry name" value="Peptidase_S8"/>
    <property type="match status" value="1"/>
</dbReference>
<evidence type="ECO:0000256" key="5">
    <source>
        <dbReference type="PROSITE-ProRule" id="PRU01240"/>
    </source>
</evidence>
<evidence type="ECO:0000256" key="1">
    <source>
        <dbReference type="ARBA" id="ARBA00011073"/>
    </source>
</evidence>
<dbReference type="SUPFAM" id="SSF52743">
    <property type="entry name" value="Subtilisin-like"/>
    <property type="match status" value="1"/>
</dbReference>
<dbReference type="InterPro" id="IPR050131">
    <property type="entry name" value="Peptidase_S8_subtilisin-like"/>
</dbReference>
<feature type="active site" description="Charge relay system" evidence="5">
    <location>
        <position position="76"/>
    </location>
</feature>
<keyword evidence="4 5" id="KW-0720">Serine protease</keyword>
<protein>
    <submittedName>
        <fullName evidence="8">Type VII secretion-associated serine protease mycosin</fullName>
    </submittedName>
</protein>
<accession>A0ABP7INC2</accession>
<dbReference type="GO" id="GO:0008233">
    <property type="term" value="F:peptidase activity"/>
    <property type="evidence" value="ECO:0007669"/>
    <property type="project" value="UniProtKB-KW"/>
</dbReference>
<keyword evidence="9" id="KW-1185">Reference proteome</keyword>